<feature type="region of interest" description="Disordered" evidence="8">
    <location>
        <begin position="396"/>
        <end position="433"/>
    </location>
</feature>
<feature type="region of interest" description="Disordered" evidence="8">
    <location>
        <begin position="710"/>
        <end position="729"/>
    </location>
</feature>
<evidence type="ECO:0000256" key="5">
    <source>
        <dbReference type="ARBA" id="ARBA00022989"/>
    </source>
</evidence>
<reference evidence="12 13" key="1">
    <citation type="journal article" date="2010" name="Science">
        <title>Genomic analysis of organismal complexity in the multicellular green alga Volvox carteri.</title>
        <authorList>
            <person name="Prochnik S.E."/>
            <person name="Umen J."/>
            <person name="Nedelcu A.M."/>
            <person name="Hallmann A."/>
            <person name="Miller S.M."/>
            <person name="Nishii I."/>
            <person name="Ferris P."/>
            <person name="Kuo A."/>
            <person name="Mitros T."/>
            <person name="Fritz-Laylin L.K."/>
            <person name="Hellsten U."/>
            <person name="Chapman J."/>
            <person name="Simakov O."/>
            <person name="Rensing S.A."/>
            <person name="Terry A."/>
            <person name="Pangilinan J."/>
            <person name="Kapitonov V."/>
            <person name="Jurka J."/>
            <person name="Salamov A."/>
            <person name="Shapiro H."/>
            <person name="Schmutz J."/>
            <person name="Grimwood J."/>
            <person name="Lindquist E."/>
            <person name="Lucas S."/>
            <person name="Grigoriev I.V."/>
            <person name="Schmitt R."/>
            <person name="Kirk D."/>
            <person name="Rokhsar D.S."/>
        </authorList>
    </citation>
    <scope>NUCLEOTIDE SEQUENCE [LARGE SCALE GENOMIC DNA]</scope>
    <source>
        <strain evidence="13">f. Nagariensis / Eve</strain>
    </source>
</reference>
<dbReference type="GO" id="GO:0005227">
    <property type="term" value="F:calcium-activated cation channel activity"/>
    <property type="evidence" value="ECO:0007669"/>
    <property type="project" value="InterPro"/>
</dbReference>
<feature type="transmembrane region" description="Helical" evidence="9">
    <location>
        <begin position="252"/>
        <end position="276"/>
    </location>
</feature>
<comment type="subcellular location">
    <subcellularLocation>
        <location evidence="1">Membrane</location>
        <topology evidence="1">Multi-pass membrane protein</topology>
    </subcellularLocation>
</comment>
<evidence type="ECO:0008006" key="14">
    <source>
        <dbReference type="Google" id="ProtNLM"/>
    </source>
</evidence>
<evidence type="ECO:0000259" key="11">
    <source>
        <dbReference type="Pfam" id="PF13967"/>
    </source>
</evidence>
<evidence type="ECO:0000256" key="9">
    <source>
        <dbReference type="SAM" id="Phobius"/>
    </source>
</evidence>
<evidence type="ECO:0000256" key="2">
    <source>
        <dbReference type="ARBA" id="ARBA00007779"/>
    </source>
</evidence>
<name>D8UGE9_VOLCA</name>
<evidence type="ECO:0000256" key="3">
    <source>
        <dbReference type="ARBA" id="ARBA00022448"/>
    </source>
</evidence>
<proteinExistence type="inferred from homology"/>
<dbReference type="RefSeq" id="XP_002957732.1">
    <property type="nucleotide sequence ID" value="XM_002957686.1"/>
</dbReference>
<feature type="domain" description="CSC1/OSCA1-like 7TM region" evidence="10">
    <location>
        <begin position="1386"/>
        <end position="1460"/>
    </location>
</feature>
<evidence type="ECO:0000256" key="4">
    <source>
        <dbReference type="ARBA" id="ARBA00022692"/>
    </source>
</evidence>
<comment type="similarity">
    <text evidence="2">Belongs to the CSC1 (TC 1.A.17) family.</text>
</comment>
<dbReference type="Pfam" id="PF02714">
    <property type="entry name" value="RSN1_7TM"/>
    <property type="match status" value="2"/>
</dbReference>
<dbReference type="eggNOG" id="KOG1134">
    <property type="taxonomic scope" value="Eukaryota"/>
</dbReference>
<gene>
    <name evidence="12" type="ORF">VOLCADRAFT_98840</name>
</gene>
<dbReference type="OrthoDB" id="539812at2759"/>
<accession>D8UGE9</accession>
<evidence type="ECO:0000259" key="10">
    <source>
        <dbReference type="Pfam" id="PF02714"/>
    </source>
</evidence>
<evidence type="ECO:0000256" key="8">
    <source>
        <dbReference type="SAM" id="MobiDB-lite"/>
    </source>
</evidence>
<dbReference type="PANTHER" id="PTHR13018">
    <property type="entry name" value="PROBABLE MEMBRANE PROTEIN DUF221-RELATED"/>
    <property type="match status" value="1"/>
</dbReference>
<feature type="compositionally biased region" description="Gly residues" evidence="8">
    <location>
        <begin position="654"/>
        <end position="663"/>
    </location>
</feature>
<dbReference type="InterPro" id="IPR003864">
    <property type="entry name" value="CSC1/OSCA1-like_7TM"/>
</dbReference>
<dbReference type="Proteomes" id="UP000001058">
    <property type="component" value="Unassembled WGS sequence"/>
</dbReference>
<keyword evidence="3" id="KW-0813">Transport</keyword>
<feature type="transmembrane region" description="Helical" evidence="9">
    <location>
        <begin position="1598"/>
        <end position="1618"/>
    </location>
</feature>
<sequence>MQNGKKYFRLHERPRWSGCVRETSWAWKGALSSFSIVRAWASGKGVTRCCGSVRDAAGQCVMLRVSARCCGSVRDAAGRYVRHSLWNTNARYSDVVPIRDVYVRKEHADAPSKYAQVPPSGKTQKQKAAHRVVFCQGSHQIPNQGTTSCFAMFRYSVLRYLVSDNQVVVSVYINVLWGALCIFGFVVLRGWVRGPGGVFQRRQELQDLFMRPPRLVLGTIHQVWNWLMPLLAVSDADIVRCSGFDALVLTRVLLIGLQMFTVMTVFGIAVLIPVYYTRGGIAHSTANLGTLAQLSLANVPTGSRLFILPFFMTYIFIGCVTPLAVPPMLTAVLPRCYAQLRMAYFTCLDALPHDKELQPEMAGSVVPKPGATAADASTRSAAGSVAAPASFAVGNRTGRRDMKSRNKATLELSTRTGAADGQHRRRRDAESSAAAAAAEAAATAAACYQPAEGATEAASEQAAPVSAAAAAAAAAVVAPSVVAVRKVLERGEADGPGCGAGEVDVASGPGFDLDHGADGGSGDTAAAAAAAGGGGGDATITIMMPRMSLRSTWLNIANFFNPSLRMMLDYLDWQNPLQRTAARFGVRDLVLPTVADDEAPLPVRLYGKKERMITYDDLVRGPHLRRSEAAAAPAVATIDVPNESGAQEYDSGSGVSGGGGNGKGVSQSEATVLKKMSEELELTGGAVVLPYWRPREALRLAREELGGLRKTAAEDDGGGGGRDTATAPQLGAWGPGACAARSRKSTAAAAAAVEDVCDAADKSGNWDGNGGSEPITTAAATANTFAPYVRYGLRHRNVMKTGNGEESAVTAGVAHQLYGMTDPLQPLLPGKRNVRLLQLLQLLESGHNALAAADVVATDITPDTIAAAAAGGSGSAAACMDRSESNNSICTATMAQLGAVDVEAQAVAVAAAAAAPPLRGVAKIAHDVRRYYEMFEDPGNRLYDPLKAVHATDARGKAAKAGRRPAVGAAAAAAAGSGGGGGGTDSSAANLTTFAVSTAASGAAAAVAAAATQPPTSTRLPDIAVDSSAAAAATAAEKARADAETDPNGAAVAAVLRDLFPKSFQGLIPVTNHDAVDKLIYSWDAKMLVLASIVRDLEQLKVRHHRRQRSRVPATDIEDGKGALAASAAAAAAAAAGGVKDSSSRVVGDDVFGGSAAAAEGRLQLRAAELREEIRDLESRIAFERERALHRPAGTAYFAMFNNSQDAQMLAQCRRVVPPQGPGSLLSFDAVPAPAPDDVSWPGLWSTGLTEQLVRRAAIVLPMAVIFVLPMGPLQGALASLGVSLCGGPETFEGFDTNNKLYVDWFCEPENFGIRLWKLLLTGVLPSVVGLLWTAVCMPQLLFLCSSLTRSEVSLSGQERQMQRPPCSPRSLTYPYSWLSHPLPHSHSPCSLSGWFFWYSLFNTFLGAVLGSGVFSQLGTYLADPRKVLDKIGRALPSTANFFVQFCIARALFSNFTRLVWPHAGAMLTAIFRSVTPAVLGLCRPKSLHAAALAHMPPSTRAISYYNAILQLTHAWPNQPNQPNQPSRPTWREITKDKALEPPRTHLVFMFGCAFAVVAPVILPCCWLFFMTGFVAYRYSVLYVYERSYESGGRMWPVLCNQMFGFLLLMEAFTGTVFLVNQAWILAGVTWVTLTPLLLMFWRYCSRYYLEPMHFPPLSVVASEPRGVRLSPLVYMPPALRPGAVGWYPEQGKVWEKYGIPKHW</sequence>
<dbReference type="EMBL" id="GL378399">
    <property type="protein sequence ID" value="EFJ41164.1"/>
    <property type="molecule type" value="Genomic_DNA"/>
</dbReference>
<dbReference type="InterPro" id="IPR045122">
    <property type="entry name" value="Csc1-like"/>
</dbReference>
<keyword evidence="5 9" id="KW-1133">Transmembrane helix</keyword>
<dbReference type="InterPro" id="IPR032880">
    <property type="entry name" value="CSC1/OSCA1-like_N"/>
</dbReference>
<evidence type="ECO:0000313" key="13">
    <source>
        <dbReference type="Proteomes" id="UP000001058"/>
    </source>
</evidence>
<evidence type="ECO:0000313" key="12">
    <source>
        <dbReference type="EMBL" id="EFJ41164.1"/>
    </source>
</evidence>
<keyword evidence="6 9" id="KW-0472">Membrane</keyword>
<dbReference type="KEGG" id="vcn:VOLCADRAFT_98840"/>
<feature type="region of interest" description="Disordered" evidence="8">
    <location>
        <begin position="493"/>
        <end position="530"/>
    </location>
</feature>
<feature type="domain" description="CSC1/OSCA1-like 7TM region" evidence="10">
    <location>
        <begin position="1542"/>
        <end position="1614"/>
    </location>
</feature>
<evidence type="ECO:0000256" key="7">
    <source>
        <dbReference type="SAM" id="Coils"/>
    </source>
</evidence>
<feature type="transmembrane region" description="Helical" evidence="9">
    <location>
        <begin position="1547"/>
        <end position="1577"/>
    </location>
</feature>
<feature type="region of interest" description="Disordered" evidence="8">
    <location>
        <begin position="641"/>
        <end position="669"/>
    </location>
</feature>
<dbReference type="InParanoid" id="D8UGE9"/>
<feature type="transmembrane region" description="Helical" evidence="9">
    <location>
        <begin position="1624"/>
        <end position="1645"/>
    </location>
</feature>
<evidence type="ECO:0000256" key="1">
    <source>
        <dbReference type="ARBA" id="ARBA00004141"/>
    </source>
</evidence>
<evidence type="ECO:0000256" key="6">
    <source>
        <dbReference type="ARBA" id="ARBA00023136"/>
    </source>
</evidence>
<keyword evidence="7" id="KW-0175">Coiled coil</keyword>
<feature type="transmembrane region" description="Helical" evidence="9">
    <location>
        <begin position="171"/>
        <end position="192"/>
    </location>
</feature>
<dbReference type="Pfam" id="PF13967">
    <property type="entry name" value="RSN1_TM"/>
    <property type="match status" value="1"/>
</dbReference>
<feature type="transmembrane region" description="Helical" evidence="9">
    <location>
        <begin position="305"/>
        <end position="325"/>
    </location>
</feature>
<keyword evidence="13" id="KW-1185">Reference proteome</keyword>
<protein>
    <recommendedName>
        <fullName evidence="14">ERD4-related membrane protein</fullName>
    </recommendedName>
</protein>
<dbReference type="PANTHER" id="PTHR13018:SF5">
    <property type="entry name" value="RE44586P"/>
    <property type="match status" value="1"/>
</dbReference>
<dbReference type="GeneID" id="9620796"/>
<organism evidence="13">
    <name type="scientific">Volvox carteri f. nagariensis</name>
    <dbReference type="NCBI Taxonomy" id="3068"/>
    <lineage>
        <taxon>Eukaryota</taxon>
        <taxon>Viridiplantae</taxon>
        <taxon>Chlorophyta</taxon>
        <taxon>core chlorophytes</taxon>
        <taxon>Chlorophyceae</taxon>
        <taxon>CS clade</taxon>
        <taxon>Chlamydomonadales</taxon>
        <taxon>Volvocaceae</taxon>
        <taxon>Volvox</taxon>
    </lineage>
</organism>
<dbReference type="GO" id="GO:0005886">
    <property type="term" value="C:plasma membrane"/>
    <property type="evidence" value="ECO:0007669"/>
    <property type="project" value="TreeGrafter"/>
</dbReference>
<keyword evidence="4 9" id="KW-0812">Transmembrane</keyword>
<feature type="domain" description="CSC1/OSCA1-like N-terminal transmembrane" evidence="11">
    <location>
        <begin position="167"/>
        <end position="320"/>
    </location>
</feature>
<feature type="coiled-coil region" evidence="7">
    <location>
        <begin position="1160"/>
        <end position="1187"/>
    </location>
</feature>